<dbReference type="SUPFAM" id="SSF56300">
    <property type="entry name" value="Metallo-dependent phosphatases"/>
    <property type="match status" value="1"/>
</dbReference>
<gene>
    <name evidence="3" type="ORF">SAMN04488134_11125</name>
</gene>
<name>A0A1H8RT62_9BACI</name>
<dbReference type="RefSeq" id="WP_091499385.1">
    <property type="nucleotide sequence ID" value="NZ_FODJ01000011.1"/>
</dbReference>
<dbReference type="InterPro" id="IPR050535">
    <property type="entry name" value="DNA_Repair-Maintenance_Comp"/>
</dbReference>
<evidence type="ECO:0000259" key="2">
    <source>
        <dbReference type="Pfam" id="PF00149"/>
    </source>
</evidence>
<proteinExistence type="predicted"/>
<feature type="domain" description="Calcineurin-like phosphoesterase" evidence="2">
    <location>
        <begin position="5"/>
        <end position="202"/>
    </location>
</feature>
<keyword evidence="1" id="KW-0378">Hydrolase</keyword>
<evidence type="ECO:0000313" key="3">
    <source>
        <dbReference type="EMBL" id="SEO69526.1"/>
    </source>
</evidence>
<dbReference type="CDD" id="cd00840">
    <property type="entry name" value="MPP_Mre11_N"/>
    <property type="match status" value="1"/>
</dbReference>
<evidence type="ECO:0000313" key="4">
    <source>
        <dbReference type="Proteomes" id="UP000199300"/>
    </source>
</evidence>
<accession>A0A1H8RT62</accession>
<protein>
    <submittedName>
        <fullName evidence="3">DNA repair exonuclease SbcCD nuclease subunit</fullName>
    </submittedName>
</protein>
<dbReference type="STRING" id="872970.SAMN04488134_11125"/>
<dbReference type="PANTHER" id="PTHR30337">
    <property type="entry name" value="COMPONENT OF ATP-DEPENDENT DSDNA EXONUCLEASE"/>
    <property type="match status" value="1"/>
</dbReference>
<dbReference type="InterPro" id="IPR029052">
    <property type="entry name" value="Metallo-depent_PP-like"/>
</dbReference>
<evidence type="ECO:0000256" key="1">
    <source>
        <dbReference type="ARBA" id="ARBA00022801"/>
    </source>
</evidence>
<keyword evidence="4" id="KW-1185">Reference proteome</keyword>
<dbReference type="PIRSF" id="PIRSF033091">
    <property type="entry name" value="Pesterase_YhaO"/>
    <property type="match status" value="1"/>
</dbReference>
<dbReference type="PANTHER" id="PTHR30337:SF7">
    <property type="entry name" value="PHOSPHOESTERASE"/>
    <property type="match status" value="1"/>
</dbReference>
<dbReference type="InterPro" id="IPR004843">
    <property type="entry name" value="Calcineurin-like_PHP"/>
</dbReference>
<dbReference type="Gene3D" id="3.60.21.10">
    <property type="match status" value="1"/>
</dbReference>
<organism evidence="3 4">
    <name type="scientific">Amphibacillus marinus</name>
    <dbReference type="NCBI Taxonomy" id="872970"/>
    <lineage>
        <taxon>Bacteria</taxon>
        <taxon>Bacillati</taxon>
        <taxon>Bacillota</taxon>
        <taxon>Bacilli</taxon>
        <taxon>Bacillales</taxon>
        <taxon>Bacillaceae</taxon>
        <taxon>Amphibacillus</taxon>
    </lineage>
</organism>
<dbReference type="Proteomes" id="UP000199300">
    <property type="component" value="Unassembled WGS sequence"/>
</dbReference>
<dbReference type="InterPro" id="IPR014576">
    <property type="entry name" value="Pesterase_YhaO"/>
</dbReference>
<sequence length="411" mass="47138">MSDSIKFIHTADLHLDSPFKGMNTLPAALYDQLKKSTFAVLDRLVKLAIEEAVDFIIIVGDLFDETVQSVYAQIQFLKACQRLEQANIAVYLSYGNHDYRQVNQSLLQYPDNTHLFIQGDVEEKIFKKNEQTIVSIQGFSYLERALLADKTSEFKKHPGATYFIGMLHGSTGQSDHHDRYAPFQLQQLKTKGFDYWALGHIHLRQQLTKEPPIVYPGNTQGRSTKETGEKGCYVVKIDKHEAQLQFKPLHSVRFEQLEIDVSTCNQLDQFYLLLSQTIKTLSCDKVIISIKLCNVSYELEAAYYSGAIAELIEVLNDAVEATQNWCWIRAVELEHKDNESHALLTGQDPFSLELADNFNQIDWLTISSELWQHKQARRFLTELSLEEKLELTEQAKELAFYQLTGIDTDEN</sequence>
<dbReference type="GO" id="GO:0004527">
    <property type="term" value="F:exonuclease activity"/>
    <property type="evidence" value="ECO:0007669"/>
    <property type="project" value="UniProtKB-KW"/>
</dbReference>
<dbReference type="OrthoDB" id="9773856at2"/>
<dbReference type="AlphaFoldDB" id="A0A1H8RT62"/>
<dbReference type="Pfam" id="PF00149">
    <property type="entry name" value="Metallophos"/>
    <property type="match status" value="1"/>
</dbReference>
<dbReference type="InterPro" id="IPR041796">
    <property type="entry name" value="Mre11_N"/>
</dbReference>
<keyword evidence="3" id="KW-0540">Nuclease</keyword>
<dbReference type="EMBL" id="FODJ01000011">
    <property type="protein sequence ID" value="SEO69526.1"/>
    <property type="molecule type" value="Genomic_DNA"/>
</dbReference>
<reference evidence="3 4" key="1">
    <citation type="submission" date="2016-10" db="EMBL/GenBank/DDBJ databases">
        <authorList>
            <person name="de Groot N.N."/>
        </authorList>
    </citation>
    <scope>NUCLEOTIDE SEQUENCE [LARGE SCALE GENOMIC DNA]</scope>
    <source>
        <strain evidence="3 4">CGMCC 1.10434</strain>
    </source>
</reference>
<keyword evidence="3" id="KW-0269">Exonuclease</keyword>